<dbReference type="InterPro" id="IPR027443">
    <property type="entry name" value="IPNS-like_sf"/>
</dbReference>
<name>A0A0C3B2Y8_SERVB</name>
<gene>
    <name evidence="7" type="ORF">M408DRAFT_64609</name>
</gene>
<dbReference type="PANTHER" id="PTHR10209">
    <property type="entry name" value="OXIDOREDUCTASE, 2OG-FE II OXYGENASE FAMILY PROTEIN"/>
    <property type="match status" value="1"/>
</dbReference>
<dbReference type="GO" id="GO:0046872">
    <property type="term" value="F:metal ion binding"/>
    <property type="evidence" value="ECO:0007669"/>
    <property type="project" value="UniProtKB-KW"/>
</dbReference>
<dbReference type="InterPro" id="IPR044861">
    <property type="entry name" value="IPNS-like_FE2OG_OXY"/>
</dbReference>
<dbReference type="InterPro" id="IPR005123">
    <property type="entry name" value="Oxoglu/Fe-dep_dioxygenase_dom"/>
</dbReference>
<dbReference type="Gene3D" id="2.60.120.330">
    <property type="entry name" value="B-lactam Antibiotic, Isopenicillin N Synthase, Chain"/>
    <property type="match status" value="1"/>
</dbReference>
<evidence type="ECO:0000259" key="6">
    <source>
        <dbReference type="PROSITE" id="PS51471"/>
    </source>
</evidence>
<dbReference type="EMBL" id="KN824282">
    <property type="protein sequence ID" value="KIM31190.1"/>
    <property type="molecule type" value="Genomic_DNA"/>
</dbReference>
<dbReference type="OrthoDB" id="288590at2759"/>
<evidence type="ECO:0000256" key="3">
    <source>
        <dbReference type="ARBA" id="ARBA00023002"/>
    </source>
</evidence>
<evidence type="ECO:0000256" key="4">
    <source>
        <dbReference type="ARBA" id="ARBA00023004"/>
    </source>
</evidence>
<reference evidence="7 8" key="1">
    <citation type="submission" date="2014-04" db="EMBL/GenBank/DDBJ databases">
        <authorList>
            <consortium name="DOE Joint Genome Institute"/>
            <person name="Kuo A."/>
            <person name="Zuccaro A."/>
            <person name="Kohler A."/>
            <person name="Nagy L.G."/>
            <person name="Floudas D."/>
            <person name="Copeland A."/>
            <person name="Barry K.W."/>
            <person name="Cichocki N."/>
            <person name="Veneault-Fourrey C."/>
            <person name="LaButti K."/>
            <person name="Lindquist E.A."/>
            <person name="Lipzen A."/>
            <person name="Lundell T."/>
            <person name="Morin E."/>
            <person name="Murat C."/>
            <person name="Sun H."/>
            <person name="Tunlid A."/>
            <person name="Henrissat B."/>
            <person name="Grigoriev I.V."/>
            <person name="Hibbett D.S."/>
            <person name="Martin F."/>
            <person name="Nordberg H.P."/>
            <person name="Cantor M.N."/>
            <person name="Hua S.X."/>
        </authorList>
    </citation>
    <scope>NUCLEOTIDE SEQUENCE [LARGE SCALE GENOMIC DNA]</scope>
    <source>
        <strain evidence="7 8">MAFF 305830</strain>
    </source>
</reference>
<protein>
    <recommendedName>
        <fullName evidence="6">Fe2OG dioxygenase domain-containing protein</fullName>
    </recommendedName>
</protein>
<keyword evidence="8" id="KW-1185">Reference proteome</keyword>
<dbReference type="AlphaFoldDB" id="A0A0C3B2Y8"/>
<dbReference type="Proteomes" id="UP000054097">
    <property type="component" value="Unassembled WGS sequence"/>
</dbReference>
<evidence type="ECO:0000256" key="1">
    <source>
        <dbReference type="ARBA" id="ARBA00008056"/>
    </source>
</evidence>
<dbReference type="SUPFAM" id="SSF51197">
    <property type="entry name" value="Clavaminate synthase-like"/>
    <property type="match status" value="1"/>
</dbReference>
<dbReference type="PROSITE" id="PS51471">
    <property type="entry name" value="FE2OG_OXY"/>
    <property type="match status" value="1"/>
</dbReference>
<keyword evidence="3 5" id="KW-0560">Oxidoreductase</keyword>
<dbReference type="GO" id="GO:0016491">
    <property type="term" value="F:oxidoreductase activity"/>
    <property type="evidence" value="ECO:0007669"/>
    <property type="project" value="UniProtKB-KW"/>
</dbReference>
<keyword evidence="2 5" id="KW-0479">Metal-binding</keyword>
<evidence type="ECO:0000313" key="8">
    <source>
        <dbReference type="Proteomes" id="UP000054097"/>
    </source>
</evidence>
<reference evidence="8" key="2">
    <citation type="submission" date="2015-01" db="EMBL/GenBank/DDBJ databases">
        <title>Evolutionary Origins and Diversification of the Mycorrhizal Mutualists.</title>
        <authorList>
            <consortium name="DOE Joint Genome Institute"/>
            <consortium name="Mycorrhizal Genomics Consortium"/>
            <person name="Kohler A."/>
            <person name="Kuo A."/>
            <person name="Nagy L.G."/>
            <person name="Floudas D."/>
            <person name="Copeland A."/>
            <person name="Barry K.W."/>
            <person name="Cichocki N."/>
            <person name="Veneault-Fourrey C."/>
            <person name="LaButti K."/>
            <person name="Lindquist E.A."/>
            <person name="Lipzen A."/>
            <person name="Lundell T."/>
            <person name="Morin E."/>
            <person name="Murat C."/>
            <person name="Riley R."/>
            <person name="Ohm R."/>
            <person name="Sun H."/>
            <person name="Tunlid A."/>
            <person name="Henrissat B."/>
            <person name="Grigoriev I.V."/>
            <person name="Hibbett D.S."/>
            <person name="Martin F."/>
        </authorList>
    </citation>
    <scope>NUCLEOTIDE SEQUENCE [LARGE SCALE GENOMIC DNA]</scope>
    <source>
        <strain evidence="8">MAFF 305830</strain>
    </source>
</reference>
<comment type="similarity">
    <text evidence="1 5">Belongs to the iron/ascorbate-dependent oxidoreductase family.</text>
</comment>
<sequence>MSHAFRKVPILDWKLIETGHKADFISQLRDALVTCGFLYLQHPPVDPELTRRVKEYAPKLFELPSEKKLALRMSNSPHFLGYSSLGSELTKGTVDQREQFDFGTQVECKWKPGDLDYLKLWGPPQWPAEDDIPGFRSTFSAYLSQVEALSEELTELISEALGLGPHALDVFFDNPKRAMQHRSKIVKYPLRDGKDQGVGPHYDSGFLTLLLQASDHRGLQAQDPLGEWIDVPPIDDTLVINVGKGLEMVTQHVAVATSHRVISPVAGVQSSPRYSIPFFQTIRQDIKLPDFVLRVPSDVLALRDARGSIGKSESVNYSEYDREPTGKVALIGRVKSHPDVAERHYPNLFKLYFPDAA</sequence>
<evidence type="ECO:0000313" key="7">
    <source>
        <dbReference type="EMBL" id="KIM31190.1"/>
    </source>
</evidence>
<evidence type="ECO:0000256" key="5">
    <source>
        <dbReference type="RuleBase" id="RU003682"/>
    </source>
</evidence>
<keyword evidence="4 5" id="KW-0408">Iron</keyword>
<dbReference type="PANTHER" id="PTHR10209:SF812">
    <property type="entry name" value="2OG-FE(II) OXYGENASE FAMILY, PUTATIVE (AFU_ORTHOLOGUE AFUA_3G14880)-RELATED"/>
    <property type="match status" value="1"/>
</dbReference>
<dbReference type="STRING" id="933852.A0A0C3B2Y8"/>
<dbReference type="InterPro" id="IPR026992">
    <property type="entry name" value="DIOX_N"/>
</dbReference>
<feature type="domain" description="Fe2OG dioxygenase" evidence="6">
    <location>
        <begin position="177"/>
        <end position="282"/>
    </location>
</feature>
<dbReference type="Pfam" id="PF03171">
    <property type="entry name" value="2OG-FeII_Oxy"/>
    <property type="match status" value="1"/>
</dbReference>
<dbReference type="HOGENOM" id="CLU_010119_1_1_1"/>
<evidence type="ECO:0000256" key="2">
    <source>
        <dbReference type="ARBA" id="ARBA00022723"/>
    </source>
</evidence>
<dbReference type="Pfam" id="PF14226">
    <property type="entry name" value="DIOX_N"/>
    <property type="match status" value="1"/>
</dbReference>
<accession>A0A0C3B2Y8</accession>
<organism evidence="7 8">
    <name type="scientific">Serendipita vermifera MAFF 305830</name>
    <dbReference type="NCBI Taxonomy" id="933852"/>
    <lineage>
        <taxon>Eukaryota</taxon>
        <taxon>Fungi</taxon>
        <taxon>Dikarya</taxon>
        <taxon>Basidiomycota</taxon>
        <taxon>Agaricomycotina</taxon>
        <taxon>Agaricomycetes</taxon>
        <taxon>Sebacinales</taxon>
        <taxon>Serendipitaceae</taxon>
        <taxon>Serendipita</taxon>
    </lineage>
</organism>
<proteinExistence type="inferred from homology"/>